<reference evidence="2 3" key="1">
    <citation type="submission" date="2017-05" db="EMBL/GenBank/DDBJ databases">
        <title>The Genome Sequence of Tsuchiyaea wingfieldii DSM 27421.</title>
        <authorList>
            <person name="Cuomo C."/>
            <person name="Passer A."/>
            <person name="Billmyre B."/>
            <person name="Heitman J."/>
        </authorList>
    </citation>
    <scope>NUCLEOTIDE SEQUENCE [LARGE SCALE GENOMIC DNA]</scope>
    <source>
        <strain evidence="2 3">DSM 27421</strain>
    </source>
</reference>
<dbReference type="Proteomes" id="UP000322245">
    <property type="component" value="Unassembled WGS sequence"/>
</dbReference>
<dbReference type="AlphaFoldDB" id="A0A5D3AMV6"/>
<gene>
    <name evidence="2" type="ORF">B9479_007905</name>
</gene>
<protein>
    <submittedName>
        <fullName evidence="2">Uncharacterized protein</fullName>
    </submittedName>
</protein>
<evidence type="ECO:0000256" key="1">
    <source>
        <dbReference type="SAM" id="MobiDB-lite"/>
    </source>
</evidence>
<dbReference type="EMBL" id="NIDF01000225">
    <property type="protein sequence ID" value="TYJ51521.1"/>
    <property type="molecule type" value="Genomic_DNA"/>
</dbReference>
<evidence type="ECO:0000313" key="3">
    <source>
        <dbReference type="Proteomes" id="UP000322245"/>
    </source>
</evidence>
<feature type="compositionally biased region" description="Acidic residues" evidence="1">
    <location>
        <begin position="90"/>
        <end position="100"/>
    </location>
</feature>
<feature type="compositionally biased region" description="Polar residues" evidence="1">
    <location>
        <begin position="116"/>
        <end position="126"/>
    </location>
</feature>
<feature type="region of interest" description="Disordered" evidence="1">
    <location>
        <begin position="1"/>
        <end position="126"/>
    </location>
</feature>
<organism evidence="2 3">
    <name type="scientific">Cryptococcus floricola</name>
    <dbReference type="NCBI Taxonomy" id="2591691"/>
    <lineage>
        <taxon>Eukaryota</taxon>
        <taxon>Fungi</taxon>
        <taxon>Dikarya</taxon>
        <taxon>Basidiomycota</taxon>
        <taxon>Agaricomycotina</taxon>
        <taxon>Tremellomycetes</taxon>
        <taxon>Tremellales</taxon>
        <taxon>Cryptococcaceae</taxon>
        <taxon>Cryptococcus</taxon>
    </lineage>
</organism>
<evidence type="ECO:0000313" key="2">
    <source>
        <dbReference type="EMBL" id="TYJ51521.1"/>
    </source>
</evidence>
<accession>A0A5D3AMV6</accession>
<name>A0A5D3AMV6_9TREE</name>
<sequence length="193" mass="21075">MTDIRRGHTPPANNDDERRTSPRKHDAYVDDDGFEEVAASTTVSAQGTSTAASVVVGDDAEAYEFVDSPTSRANSSAMGSSQAESPLEQPENEDTVDIEYDSPKEQPNIGRKRRPTTGNRVTASSSNTFIDMQSFDDAIQINRDVDPDTGTHGSVFIGGRAYDNSVMICGGSTPEEVLSQLRPRFQRRRRGEN</sequence>
<keyword evidence="3" id="KW-1185">Reference proteome</keyword>
<feature type="compositionally biased region" description="Polar residues" evidence="1">
    <location>
        <begin position="39"/>
        <end position="52"/>
    </location>
</feature>
<comment type="caution">
    <text evidence="2">The sequence shown here is derived from an EMBL/GenBank/DDBJ whole genome shotgun (WGS) entry which is preliminary data.</text>
</comment>
<feature type="compositionally biased region" description="Polar residues" evidence="1">
    <location>
        <begin position="68"/>
        <end position="84"/>
    </location>
</feature>
<feature type="compositionally biased region" description="Basic and acidic residues" evidence="1">
    <location>
        <begin position="15"/>
        <end position="28"/>
    </location>
</feature>
<proteinExistence type="predicted"/>